<accession>A0A073J7E6</accession>
<evidence type="ECO:0000313" key="1">
    <source>
        <dbReference type="EMBL" id="KEJ97889.1"/>
    </source>
</evidence>
<comment type="caution">
    <text evidence="1">The sequence shown here is derived from an EMBL/GenBank/DDBJ whole genome shotgun (WGS) entry which is preliminary data.</text>
</comment>
<dbReference type="RefSeq" id="WP_037921099.1">
    <property type="nucleotide sequence ID" value="NZ_CP054599.1"/>
</dbReference>
<keyword evidence="2" id="KW-1185">Reference proteome</keyword>
<dbReference type="OrthoDB" id="7724709at2"/>
<organism evidence="1 2">
    <name type="scientific">Pseudosulfitobacter pseudonitzschiae</name>
    <dbReference type="NCBI Taxonomy" id="1402135"/>
    <lineage>
        <taxon>Bacteria</taxon>
        <taxon>Pseudomonadati</taxon>
        <taxon>Pseudomonadota</taxon>
        <taxon>Alphaproteobacteria</taxon>
        <taxon>Rhodobacterales</taxon>
        <taxon>Roseobacteraceae</taxon>
        <taxon>Pseudosulfitobacter</taxon>
    </lineage>
</organism>
<dbReference type="EMBL" id="JAMD01000001">
    <property type="protein sequence ID" value="KEJ97889.1"/>
    <property type="molecule type" value="Genomic_DNA"/>
</dbReference>
<sequence length="154" mass="16964">MKPITALLPIFLAACAPQYIETTVTDPQDLPVRRALFAQDPAGLHEAFRAACDSPGDTLATPSRGIIQCRTLPTPDFAAFLLLEYDGALKTPTVVMQKQKRRTDAGPGSTMIEFSYFAEVPQKSGNARRVYYKDRQLDQLLDQMMRAAGGQTVE</sequence>
<reference evidence="1 2" key="1">
    <citation type="submission" date="2014-01" db="EMBL/GenBank/DDBJ databases">
        <title>Sulfitobacter sp. H3 (MCCC 1A00686) Genome Sequencing.</title>
        <authorList>
            <person name="Lai Q."/>
            <person name="Hong Z."/>
        </authorList>
    </citation>
    <scope>NUCLEOTIDE SEQUENCE [LARGE SCALE GENOMIC DNA]</scope>
    <source>
        <strain evidence="1 2">H3</strain>
    </source>
</reference>
<proteinExistence type="predicted"/>
<evidence type="ECO:0000313" key="2">
    <source>
        <dbReference type="Proteomes" id="UP000027746"/>
    </source>
</evidence>
<evidence type="ECO:0008006" key="3">
    <source>
        <dbReference type="Google" id="ProtNLM"/>
    </source>
</evidence>
<protein>
    <recommendedName>
        <fullName evidence="3">Lipoprotein</fullName>
    </recommendedName>
</protein>
<name>A0A073J7E6_9RHOB</name>
<dbReference type="GeneID" id="68870436"/>
<dbReference type="AlphaFoldDB" id="A0A073J7E6"/>
<gene>
    <name evidence="1" type="ORF">SUH3_02575</name>
</gene>
<dbReference type="Proteomes" id="UP000027746">
    <property type="component" value="Unassembled WGS sequence"/>
</dbReference>
<dbReference type="PROSITE" id="PS51257">
    <property type="entry name" value="PROKAR_LIPOPROTEIN"/>
    <property type="match status" value="1"/>
</dbReference>